<dbReference type="PANTHER" id="PTHR46126">
    <property type="entry name" value="DYNACTIN SUBUNIT 5"/>
    <property type="match status" value="1"/>
</dbReference>
<dbReference type="InterPro" id="IPR013320">
    <property type="entry name" value="ConA-like_dom_sf"/>
</dbReference>
<protein>
    <recommendedName>
        <fullName evidence="5">Dynactin subunit 5</fullName>
    </recommendedName>
</protein>
<comment type="caution">
    <text evidence="6">The sequence shown here is derived from an EMBL/GenBank/DDBJ whole genome shotgun (WGS) entry which is preliminary data.</text>
</comment>
<evidence type="ECO:0000256" key="1">
    <source>
        <dbReference type="ARBA" id="ARBA00004245"/>
    </source>
</evidence>
<evidence type="ECO:0000313" key="7">
    <source>
        <dbReference type="Proteomes" id="UP000266673"/>
    </source>
</evidence>
<keyword evidence="3" id="KW-0206">Cytoskeleton</keyword>
<name>A0A397VH10_9GLOM</name>
<dbReference type="InterPro" id="IPR047125">
    <property type="entry name" value="DCTN5"/>
</dbReference>
<evidence type="ECO:0000256" key="2">
    <source>
        <dbReference type="ARBA" id="ARBA00022490"/>
    </source>
</evidence>
<evidence type="ECO:0000256" key="3">
    <source>
        <dbReference type="ARBA" id="ARBA00023212"/>
    </source>
</evidence>
<keyword evidence="2" id="KW-0963">Cytoplasm</keyword>
<gene>
    <name evidence="6" type="ORF">C2G38_2243722</name>
</gene>
<dbReference type="PANTHER" id="PTHR46126:SF1">
    <property type="entry name" value="DYNACTIN SUBUNIT 5"/>
    <property type="match status" value="1"/>
</dbReference>
<dbReference type="Gene3D" id="2.160.10.10">
    <property type="entry name" value="Hexapeptide repeat proteins"/>
    <property type="match status" value="1"/>
</dbReference>
<dbReference type="SUPFAM" id="SSF49899">
    <property type="entry name" value="Concanavalin A-like lectins/glucanases"/>
    <property type="match status" value="1"/>
</dbReference>
<evidence type="ECO:0000313" key="6">
    <source>
        <dbReference type="EMBL" id="RIB21764.1"/>
    </source>
</evidence>
<dbReference type="SUPFAM" id="SSF51161">
    <property type="entry name" value="Trimeric LpxA-like enzymes"/>
    <property type="match status" value="1"/>
</dbReference>
<dbReference type="STRING" id="44941.A0A397VH10"/>
<comment type="subcellular location">
    <subcellularLocation>
        <location evidence="1">Cytoplasm</location>
        <location evidence="1">Cytoskeleton</location>
    </subcellularLocation>
</comment>
<evidence type="ECO:0000256" key="5">
    <source>
        <dbReference type="ARBA" id="ARBA00034865"/>
    </source>
</evidence>
<evidence type="ECO:0000256" key="4">
    <source>
        <dbReference type="ARBA" id="ARBA00034706"/>
    </source>
</evidence>
<accession>A0A397VH10</accession>
<dbReference type="Pfam" id="PF21711">
    <property type="entry name" value="DCTN5"/>
    <property type="match status" value="1"/>
</dbReference>
<dbReference type="EMBL" id="QKWP01000342">
    <property type="protein sequence ID" value="RIB21764.1"/>
    <property type="molecule type" value="Genomic_DNA"/>
</dbReference>
<dbReference type="AlphaFoldDB" id="A0A397VH10"/>
<reference evidence="6 7" key="1">
    <citation type="submission" date="2018-06" db="EMBL/GenBank/DDBJ databases">
        <title>Comparative genomics reveals the genomic features of Rhizophagus irregularis, R. cerebriforme, R. diaphanum and Gigaspora rosea, and their symbiotic lifestyle signature.</title>
        <authorList>
            <person name="Morin E."/>
            <person name="San Clemente H."/>
            <person name="Chen E.C.H."/>
            <person name="De La Providencia I."/>
            <person name="Hainaut M."/>
            <person name="Kuo A."/>
            <person name="Kohler A."/>
            <person name="Murat C."/>
            <person name="Tang N."/>
            <person name="Roy S."/>
            <person name="Loubradou J."/>
            <person name="Henrissat B."/>
            <person name="Grigoriev I.V."/>
            <person name="Corradi N."/>
            <person name="Roux C."/>
            <person name="Martin F.M."/>
        </authorList>
    </citation>
    <scope>NUCLEOTIDE SEQUENCE [LARGE SCALE GENOMIC DNA]</scope>
    <source>
        <strain evidence="6 7">DAOM 194757</strain>
    </source>
</reference>
<dbReference type="InterPro" id="IPR011004">
    <property type="entry name" value="Trimer_LpxA-like_sf"/>
</dbReference>
<keyword evidence="7" id="KW-1185">Reference proteome</keyword>
<dbReference type="GO" id="GO:0005869">
    <property type="term" value="C:dynactin complex"/>
    <property type="evidence" value="ECO:0007669"/>
    <property type="project" value="TreeGrafter"/>
</dbReference>
<sequence>MKNFIVREWTEIISNPVSFGDQEQKVQKLHARFTGNWNPNVGIDELVGLLLQKWYHIAYTLSDPKKRLDVYINSEWAGFFSIQDVRRQNVIFNDGPLYIGRGINAEIRTFSYYPMKLEFMSFIGEEATTIGSFVHIGKNCVTRRFAIIKDCYRIEDNTIIPPNTSFSIYKGSPSMFVDELPEYVQDLYEAKTKDYLLFL</sequence>
<dbReference type="OrthoDB" id="417208at2759"/>
<proteinExistence type="inferred from homology"/>
<organism evidence="6 7">
    <name type="scientific">Gigaspora rosea</name>
    <dbReference type="NCBI Taxonomy" id="44941"/>
    <lineage>
        <taxon>Eukaryota</taxon>
        <taxon>Fungi</taxon>
        <taxon>Fungi incertae sedis</taxon>
        <taxon>Mucoromycota</taxon>
        <taxon>Glomeromycotina</taxon>
        <taxon>Glomeromycetes</taxon>
        <taxon>Diversisporales</taxon>
        <taxon>Gigasporaceae</taxon>
        <taxon>Gigaspora</taxon>
    </lineage>
</organism>
<comment type="similarity">
    <text evidence="4">Belongs to the dynactin subunits 5/6 family. Dynactin subunit 5 subfamily.</text>
</comment>
<dbReference type="Proteomes" id="UP000266673">
    <property type="component" value="Unassembled WGS sequence"/>
</dbReference>